<dbReference type="RefSeq" id="WP_193113038.1">
    <property type="nucleotide sequence ID" value="NZ_CP041165.1"/>
</dbReference>
<protein>
    <submittedName>
        <fullName evidence="2">Uncharacterized protein</fullName>
    </submittedName>
</protein>
<proteinExistence type="predicted"/>
<keyword evidence="1" id="KW-1133">Transmembrane helix</keyword>
<dbReference type="AlphaFoldDB" id="A0A7M1AW88"/>
<dbReference type="EMBL" id="CP041165">
    <property type="protein sequence ID" value="QOP41719.1"/>
    <property type="molecule type" value="Genomic_DNA"/>
</dbReference>
<accession>A0A7M1AW88</accession>
<reference evidence="2 3" key="1">
    <citation type="submission" date="2019-06" db="EMBL/GenBank/DDBJ databases">
        <title>Sulfurimonas gotlandica sp. nov., a chemoautotrophic and psychrotolerant epsilonproteobacterium isolated from a pelagic redoxcline, and an emended description of the genus Sulfurimonas.</title>
        <authorList>
            <person name="Wang S."/>
            <person name="Jiang L."/>
            <person name="Shao Z."/>
        </authorList>
    </citation>
    <scope>NUCLEOTIDE SEQUENCE [LARGE SCALE GENOMIC DNA]</scope>
    <source>
        <strain evidence="2 3">B2</strain>
    </source>
</reference>
<evidence type="ECO:0000313" key="3">
    <source>
        <dbReference type="Proteomes" id="UP000593910"/>
    </source>
</evidence>
<keyword evidence="3" id="KW-1185">Reference proteome</keyword>
<dbReference type="KEGG" id="smax:FJR03_08205"/>
<keyword evidence="1" id="KW-0812">Transmembrane</keyword>
<organism evidence="2 3">
    <name type="scientific">Sulfurimonas marina</name>
    <dbReference type="NCBI Taxonomy" id="2590551"/>
    <lineage>
        <taxon>Bacteria</taxon>
        <taxon>Pseudomonadati</taxon>
        <taxon>Campylobacterota</taxon>
        <taxon>Epsilonproteobacteria</taxon>
        <taxon>Campylobacterales</taxon>
        <taxon>Sulfurimonadaceae</taxon>
        <taxon>Sulfurimonas</taxon>
    </lineage>
</organism>
<dbReference type="Proteomes" id="UP000593910">
    <property type="component" value="Chromosome"/>
</dbReference>
<evidence type="ECO:0000256" key="1">
    <source>
        <dbReference type="SAM" id="Phobius"/>
    </source>
</evidence>
<evidence type="ECO:0000313" key="2">
    <source>
        <dbReference type="EMBL" id="QOP41719.1"/>
    </source>
</evidence>
<sequence length="135" mass="15224">MNQVNPLHIGALLLTVLLFLFFKLSTFKEELLEAKLQYQESKKVAVKLNALEDVYGDQKKIKSSIERILRQPSLKSANIIKKVTKDSIKISAKTMNADALNSLMGKVLNGSYNISLLEIKKLGDDTVSLEMEIKW</sequence>
<name>A0A7M1AW88_9BACT</name>
<feature type="transmembrane region" description="Helical" evidence="1">
    <location>
        <begin position="6"/>
        <end position="25"/>
    </location>
</feature>
<gene>
    <name evidence="2" type="ORF">FJR03_08205</name>
</gene>
<keyword evidence="1" id="KW-0472">Membrane</keyword>